<dbReference type="GO" id="GO:1990904">
    <property type="term" value="C:ribonucleoprotein complex"/>
    <property type="evidence" value="ECO:0007669"/>
    <property type="project" value="UniProtKB-KW"/>
</dbReference>
<sequence length="128" mass="14592">MPPMTLNGIVSKAGFMKKTVTVTVSRFVNHKLTGKRIVRSKKYLVHDEENKLKTDDVVVIRNCPPKSAMKRFTLHQLLKSPETEREIARARRLQSREGTEPSDPAPTPSPVLEALQQHQQRQQQSPQL</sequence>
<dbReference type="SUPFAM" id="SSF50249">
    <property type="entry name" value="Nucleic acid-binding proteins"/>
    <property type="match status" value="1"/>
</dbReference>
<name>A0A8H6IL06_9AGAR</name>
<dbReference type="PANTHER" id="PTHR10744:SF1">
    <property type="entry name" value="SMALL RIBOSOMAL SUBUNIT PROTEIN US17M"/>
    <property type="match status" value="1"/>
</dbReference>
<dbReference type="PANTHER" id="PTHR10744">
    <property type="entry name" value="40S RIBOSOMAL PROTEIN S11 FAMILY MEMBER"/>
    <property type="match status" value="1"/>
</dbReference>
<evidence type="ECO:0008006" key="7">
    <source>
        <dbReference type="Google" id="ProtNLM"/>
    </source>
</evidence>
<evidence type="ECO:0000313" key="6">
    <source>
        <dbReference type="Proteomes" id="UP000521943"/>
    </source>
</evidence>
<dbReference type="GO" id="GO:0005840">
    <property type="term" value="C:ribosome"/>
    <property type="evidence" value="ECO:0007669"/>
    <property type="project" value="UniProtKB-KW"/>
</dbReference>
<dbReference type="InterPro" id="IPR000266">
    <property type="entry name" value="Ribosomal_uS17"/>
</dbReference>
<dbReference type="GO" id="GO:0006412">
    <property type="term" value="P:translation"/>
    <property type="evidence" value="ECO:0007669"/>
    <property type="project" value="InterPro"/>
</dbReference>
<dbReference type="InterPro" id="IPR012340">
    <property type="entry name" value="NA-bd_OB-fold"/>
</dbReference>
<dbReference type="Proteomes" id="UP000521943">
    <property type="component" value="Unassembled WGS sequence"/>
</dbReference>
<accession>A0A8H6IL06</accession>
<dbReference type="Gene3D" id="2.40.50.140">
    <property type="entry name" value="Nucleic acid-binding proteins"/>
    <property type="match status" value="1"/>
</dbReference>
<evidence type="ECO:0000256" key="1">
    <source>
        <dbReference type="ARBA" id="ARBA00010254"/>
    </source>
</evidence>
<reference evidence="5 6" key="1">
    <citation type="submission" date="2020-07" db="EMBL/GenBank/DDBJ databases">
        <title>Comparative genomics of pyrophilous fungi reveals a link between fire events and developmental genes.</title>
        <authorList>
            <consortium name="DOE Joint Genome Institute"/>
            <person name="Steindorff A.S."/>
            <person name="Carver A."/>
            <person name="Calhoun S."/>
            <person name="Stillman K."/>
            <person name="Liu H."/>
            <person name="Lipzen A."/>
            <person name="Pangilinan J."/>
            <person name="Labutti K."/>
            <person name="Bruns T.D."/>
            <person name="Grigoriev I.V."/>
        </authorList>
    </citation>
    <scope>NUCLEOTIDE SEQUENCE [LARGE SCALE GENOMIC DNA]</scope>
    <source>
        <strain evidence="5 6">CBS 144469</strain>
    </source>
</reference>
<protein>
    <recommendedName>
        <fullName evidence="7">Nucleic acid-binding protein</fullName>
    </recommendedName>
</protein>
<dbReference type="GO" id="GO:0005739">
    <property type="term" value="C:mitochondrion"/>
    <property type="evidence" value="ECO:0007669"/>
    <property type="project" value="TreeGrafter"/>
</dbReference>
<evidence type="ECO:0000256" key="3">
    <source>
        <dbReference type="ARBA" id="ARBA00023274"/>
    </source>
</evidence>
<organism evidence="5 6">
    <name type="scientific">Ephemerocybe angulata</name>
    <dbReference type="NCBI Taxonomy" id="980116"/>
    <lineage>
        <taxon>Eukaryota</taxon>
        <taxon>Fungi</taxon>
        <taxon>Dikarya</taxon>
        <taxon>Basidiomycota</taxon>
        <taxon>Agaricomycotina</taxon>
        <taxon>Agaricomycetes</taxon>
        <taxon>Agaricomycetidae</taxon>
        <taxon>Agaricales</taxon>
        <taxon>Agaricineae</taxon>
        <taxon>Psathyrellaceae</taxon>
        <taxon>Ephemerocybe</taxon>
    </lineage>
</organism>
<dbReference type="AlphaFoldDB" id="A0A8H6IL06"/>
<evidence type="ECO:0000256" key="2">
    <source>
        <dbReference type="ARBA" id="ARBA00022980"/>
    </source>
</evidence>
<evidence type="ECO:0000256" key="4">
    <source>
        <dbReference type="SAM" id="MobiDB-lite"/>
    </source>
</evidence>
<feature type="region of interest" description="Disordered" evidence="4">
    <location>
        <begin position="74"/>
        <end position="128"/>
    </location>
</feature>
<feature type="compositionally biased region" description="Basic and acidic residues" evidence="4">
    <location>
        <begin position="81"/>
        <end position="99"/>
    </location>
</feature>
<proteinExistence type="inferred from homology"/>
<keyword evidence="2" id="KW-0689">Ribosomal protein</keyword>
<comment type="caution">
    <text evidence="5">The sequence shown here is derived from an EMBL/GenBank/DDBJ whole genome shotgun (WGS) entry which is preliminary data.</text>
</comment>
<comment type="similarity">
    <text evidence="1">Belongs to the universal ribosomal protein uS17 family.</text>
</comment>
<evidence type="ECO:0000313" key="5">
    <source>
        <dbReference type="EMBL" id="KAF6766527.1"/>
    </source>
</evidence>
<dbReference type="CDD" id="cd00364">
    <property type="entry name" value="Ribosomal_uS17"/>
    <property type="match status" value="1"/>
</dbReference>
<keyword evidence="3" id="KW-0687">Ribonucleoprotein</keyword>
<gene>
    <name evidence="5" type="ORF">DFP72DRAFT_1057678</name>
</gene>
<dbReference type="Pfam" id="PF00366">
    <property type="entry name" value="Ribosomal_S17"/>
    <property type="match status" value="1"/>
</dbReference>
<dbReference type="GO" id="GO:0003735">
    <property type="term" value="F:structural constituent of ribosome"/>
    <property type="evidence" value="ECO:0007669"/>
    <property type="project" value="InterPro"/>
</dbReference>
<dbReference type="EMBL" id="JACGCI010000001">
    <property type="protein sequence ID" value="KAF6766527.1"/>
    <property type="molecule type" value="Genomic_DNA"/>
</dbReference>
<dbReference type="OrthoDB" id="274752at2759"/>
<keyword evidence="6" id="KW-1185">Reference proteome</keyword>
<feature type="compositionally biased region" description="Low complexity" evidence="4">
    <location>
        <begin position="116"/>
        <end position="128"/>
    </location>
</feature>